<sequence>NSHQNRRQRKFIKLFLVALTIFGLYHFGHNNFTTDIIPAPNIVFINDINNITQGNVITRNVSMSITLQKTGIGMTKIDVNRVNETTNNNHAMSLDNSPNSASIIVVDDKVNFNDGLNRFKEELDSVISFFTGLNSQASEPEDFNVNAKEDNVGGDGVRRLACMSNTKVKTRRVNVNDFTGMRLDKS</sequence>
<accession>A0ACA9PZ15</accession>
<proteinExistence type="predicted"/>
<reference evidence="1" key="1">
    <citation type="submission" date="2021-06" db="EMBL/GenBank/DDBJ databases">
        <authorList>
            <person name="Kallberg Y."/>
            <person name="Tangrot J."/>
            <person name="Rosling A."/>
        </authorList>
    </citation>
    <scope>NUCLEOTIDE SEQUENCE</scope>
    <source>
        <strain evidence="1">IL203A</strain>
    </source>
</reference>
<evidence type="ECO:0000313" key="1">
    <source>
        <dbReference type="EMBL" id="CAG8728890.1"/>
    </source>
</evidence>
<gene>
    <name evidence="1" type="ORF">DHETER_LOCUS13306</name>
</gene>
<comment type="caution">
    <text evidence="1">The sequence shown here is derived from an EMBL/GenBank/DDBJ whole genome shotgun (WGS) entry which is preliminary data.</text>
</comment>
<dbReference type="EMBL" id="CAJVPU010035924">
    <property type="protein sequence ID" value="CAG8728890.1"/>
    <property type="molecule type" value="Genomic_DNA"/>
</dbReference>
<dbReference type="Proteomes" id="UP000789702">
    <property type="component" value="Unassembled WGS sequence"/>
</dbReference>
<organism evidence="1 2">
    <name type="scientific">Dentiscutata heterogama</name>
    <dbReference type="NCBI Taxonomy" id="1316150"/>
    <lineage>
        <taxon>Eukaryota</taxon>
        <taxon>Fungi</taxon>
        <taxon>Fungi incertae sedis</taxon>
        <taxon>Mucoromycota</taxon>
        <taxon>Glomeromycotina</taxon>
        <taxon>Glomeromycetes</taxon>
        <taxon>Diversisporales</taxon>
        <taxon>Gigasporaceae</taxon>
        <taxon>Dentiscutata</taxon>
    </lineage>
</organism>
<evidence type="ECO:0000313" key="2">
    <source>
        <dbReference type="Proteomes" id="UP000789702"/>
    </source>
</evidence>
<protein>
    <submittedName>
        <fullName evidence="1">11676_t:CDS:1</fullName>
    </submittedName>
</protein>
<feature type="non-terminal residue" evidence="1">
    <location>
        <position position="1"/>
    </location>
</feature>
<keyword evidence="2" id="KW-1185">Reference proteome</keyword>
<name>A0ACA9PZ15_9GLOM</name>